<dbReference type="EMBL" id="DPIY01000001">
    <property type="protein sequence ID" value="HCT55573.1"/>
    <property type="molecule type" value="Genomic_DNA"/>
</dbReference>
<sequence>MTRLTKGAGTAVVAALALAMIPQLVHAQDDKSNAVKGGIQVSGWKGKVDDKEAKAGLTVDSAKFITMGPGLHATTGPATTYWNPTMVGKGDYVVKATFTEREYMGLNSHPHPYGVVIAGNDMGTDNNSYLYCAAYGNGNFIVRGFGPTPFQMNGPRGGANDAVHKAEAKGKPVTQEVALQVKGDKVSCIINGTEVASYSKAELVTAGKLKSTDGAVGFRMAHNTDAHIAGFSLGKP</sequence>
<evidence type="ECO:0000313" key="2">
    <source>
        <dbReference type="EMBL" id="HCT55573.1"/>
    </source>
</evidence>
<feature type="chain" id="PRO_5017636025" description="3-keto-disaccharide hydrolase domain-containing protein" evidence="1">
    <location>
        <begin position="28"/>
        <end position="236"/>
    </location>
</feature>
<reference evidence="2 3" key="1">
    <citation type="journal article" date="2018" name="Nat. Biotechnol.">
        <title>A standardized bacterial taxonomy based on genome phylogeny substantially revises the tree of life.</title>
        <authorList>
            <person name="Parks D.H."/>
            <person name="Chuvochina M."/>
            <person name="Waite D.W."/>
            <person name="Rinke C."/>
            <person name="Skarshewski A."/>
            <person name="Chaumeil P.A."/>
            <person name="Hugenholtz P."/>
        </authorList>
    </citation>
    <scope>NUCLEOTIDE SEQUENCE [LARGE SCALE GENOMIC DNA]</scope>
    <source>
        <strain evidence="2">UBA8844</strain>
    </source>
</reference>
<protein>
    <recommendedName>
        <fullName evidence="4">3-keto-disaccharide hydrolase domain-containing protein</fullName>
    </recommendedName>
</protein>
<proteinExistence type="predicted"/>
<dbReference type="Gene3D" id="2.60.120.560">
    <property type="entry name" value="Exo-inulinase, domain 1"/>
    <property type="match status" value="1"/>
</dbReference>
<evidence type="ECO:0000256" key="1">
    <source>
        <dbReference type="SAM" id="SignalP"/>
    </source>
</evidence>
<dbReference type="OMA" id="NSHPHPY"/>
<evidence type="ECO:0000313" key="3">
    <source>
        <dbReference type="Proteomes" id="UP000264071"/>
    </source>
</evidence>
<accession>A0A3D4V392</accession>
<comment type="caution">
    <text evidence="2">The sequence shown here is derived from an EMBL/GenBank/DDBJ whole genome shotgun (WGS) entry which is preliminary data.</text>
</comment>
<gene>
    <name evidence="2" type="ORF">DGD08_00015</name>
</gene>
<dbReference type="Proteomes" id="UP000264071">
    <property type="component" value="Unassembled WGS sequence"/>
</dbReference>
<evidence type="ECO:0008006" key="4">
    <source>
        <dbReference type="Google" id="ProtNLM"/>
    </source>
</evidence>
<organism evidence="2 3">
    <name type="scientific">Gemmatimonas aurantiaca</name>
    <dbReference type="NCBI Taxonomy" id="173480"/>
    <lineage>
        <taxon>Bacteria</taxon>
        <taxon>Pseudomonadati</taxon>
        <taxon>Gemmatimonadota</taxon>
        <taxon>Gemmatimonadia</taxon>
        <taxon>Gemmatimonadales</taxon>
        <taxon>Gemmatimonadaceae</taxon>
        <taxon>Gemmatimonas</taxon>
    </lineage>
</organism>
<name>A0A3D4V392_9BACT</name>
<keyword evidence="1" id="KW-0732">Signal</keyword>
<feature type="signal peptide" evidence="1">
    <location>
        <begin position="1"/>
        <end position="27"/>
    </location>
</feature>
<dbReference type="AlphaFoldDB" id="A0A3D4V392"/>